<name>A0ABZ3J8I4_SPOA4</name>
<dbReference type="RefSeq" id="WP_093793214.1">
    <property type="nucleotide sequence ID" value="NZ_CP155571.1"/>
</dbReference>
<gene>
    <name evidence="1" type="ORF">SPACI_048050</name>
</gene>
<dbReference type="Proteomes" id="UP000216052">
    <property type="component" value="Chromosome"/>
</dbReference>
<dbReference type="EMBL" id="CP155571">
    <property type="protein sequence ID" value="XFO74694.1"/>
    <property type="molecule type" value="Genomic_DNA"/>
</dbReference>
<organism evidence="1 2">
    <name type="scientific">Sporomusa acidovorans (strain ATCC 49682 / DSM 3132 / Mol)</name>
    <dbReference type="NCBI Taxonomy" id="1123286"/>
    <lineage>
        <taxon>Bacteria</taxon>
        <taxon>Bacillati</taxon>
        <taxon>Bacillota</taxon>
        <taxon>Negativicutes</taxon>
        <taxon>Selenomonadales</taxon>
        <taxon>Sporomusaceae</taxon>
        <taxon>Sporomusa</taxon>
    </lineage>
</organism>
<keyword evidence="2" id="KW-1185">Reference proteome</keyword>
<evidence type="ECO:0000313" key="2">
    <source>
        <dbReference type="Proteomes" id="UP000216052"/>
    </source>
</evidence>
<protein>
    <submittedName>
        <fullName evidence="1">Uncharacterized protein</fullName>
    </submittedName>
</protein>
<proteinExistence type="predicted"/>
<sequence length="180" mass="20428">MNIRAFPICLNQEEAGKMAKKQGYWLRKIFCPGKSLSEVRLHYIECKLITYEVTHQPGLLDKLFRRKTTAGKQTITMLADGSSSSVAWVDAVPTIVTLENVCEEQIQYADKDENFLINKGRTAALKIIHRHVGGIPEIRELKVESVFRPYWIAFFGEVIAGEKVHYSPIAADGYKIQKTI</sequence>
<accession>A0ABZ3J8I4</accession>
<evidence type="ECO:0000313" key="1">
    <source>
        <dbReference type="EMBL" id="XFO74694.1"/>
    </source>
</evidence>
<reference evidence="1" key="1">
    <citation type="submission" date="2024-05" db="EMBL/GenBank/DDBJ databases">
        <title>Isolation and characterization of Sporomusa carbonis sp. nov., a carboxydotrophic hydrogenogen in the genus of Sporomusa isolated from a charcoal burning pile.</title>
        <authorList>
            <person name="Boeer T."/>
            <person name="Rosenbaum F."/>
            <person name="Eysell L."/>
            <person name="Mueller V."/>
            <person name="Daniel R."/>
            <person name="Poehlein A."/>
        </authorList>
    </citation>
    <scope>NUCLEOTIDE SEQUENCE [LARGE SCALE GENOMIC DNA]</scope>
    <source>
        <strain evidence="1">DSM 3132</strain>
    </source>
</reference>